<feature type="compositionally biased region" description="Basic and acidic residues" evidence="1">
    <location>
        <begin position="240"/>
        <end position="254"/>
    </location>
</feature>
<dbReference type="Proteomes" id="UP001356427">
    <property type="component" value="Unassembled WGS sequence"/>
</dbReference>
<name>A0AAN8Q8X1_9TELE</name>
<evidence type="ECO:0000313" key="3">
    <source>
        <dbReference type="EMBL" id="KAK6295804.1"/>
    </source>
</evidence>
<sequence length="324" mass="36258">MASLLGKKVFEINGQGPPPTKDFFQLTVTKTEVIWRSWKISLRIEFKGAAPGENRMTHDDYLHDARMQQQVGVVFGQQILQYTQALCQGNFDYLERLPNDLLLQILAFLELKDVAQLAQTTKRFHKLCNSPEFWEQTVRGRCDELTPEMEALANAMGWRKIFFAFFNTKEHQQYVQGVSLTHTALNGTELYYQPDDAAGVTQQCQRLNSFQTGSVSGVDWRENLCAQAGPRHTQAASHQATEEEKAEGRARCEEGPNQIPGRLMESPACPAIRLNLNPNKRCATACCRDNGGLSDGEAGGCVSQRYARLLFSRSAASHIVIVAT</sequence>
<proteinExistence type="predicted"/>
<dbReference type="Pfam" id="PF12937">
    <property type="entry name" value="F-box-like"/>
    <property type="match status" value="1"/>
</dbReference>
<evidence type="ECO:0000259" key="2">
    <source>
        <dbReference type="PROSITE" id="PS50181"/>
    </source>
</evidence>
<dbReference type="EMBL" id="JAGTTL010000033">
    <property type="protein sequence ID" value="KAK6295804.1"/>
    <property type="molecule type" value="Genomic_DNA"/>
</dbReference>
<gene>
    <name evidence="3" type="ORF">J4Q44_G00335170</name>
</gene>
<comment type="caution">
    <text evidence="3">The sequence shown here is derived from an EMBL/GenBank/DDBJ whole genome shotgun (WGS) entry which is preliminary data.</text>
</comment>
<dbReference type="Gene3D" id="1.20.1280.50">
    <property type="match status" value="1"/>
</dbReference>
<dbReference type="SUPFAM" id="SSF81383">
    <property type="entry name" value="F-box domain"/>
    <property type="match status" value="1"/>
</dbReference>
<evidence type="ECO:0000256" key="1">
    <source>
        <dbReference type="SAM" id="MobiDB-lite"/>
    </source>
</evidence>
<organism evidence="3 4">
    <name type="scientific">Coregonus suidteri</name>
    <dbReference type="NCBI Taxonomy" id="861788"/>
    <lineage>
        <taxon>Eukaryota</taxon>
        <taxon>Metazoa</taxon>
        <taxon>Chordata</taxon>
        <taxon>Craniata</taxon>
        <taxon>Vertebrata</taxon>
        <taxon>Euteleostomi</taxon>
        <taxon>Actinopterygii</taxon>
        <taxon>Neopterygii</taxon>
        <taxon>Teleostei</taxon>
        <taxon>Protacanthopterygii</taxon>
        <taxon>Salmoniformes</taxon>
        <taxon>Salmonidae</taxon>
        <taxon>Coregoninae</taxon>
        <taxon>Coregonus</taxon>
    </lineage>
</organism>
<evidence type="ECO:0000313" key="4">
    <source>
        <dbReference type="Proteomes" id="UP001356427"/>
    </source>
</evidence>
<dbReference type="PROSITE" id="PS50181">
    <property type="entry name" value="FBOX"/>
    <property type="match status" value="1"/>
</dbReference>
<dbReference type="SMART" id="SM00256">
    <property type="entry name" value="FBOX"/>
    <property type="match status" value="1"/>
</dbReference>
<dbReference type="CDD" id="cd22106">
    <property type="entry name" value="F-box_FBXO36"/>
    <property type="match status" value="1"/>
</dbReference>
<dbReference type="InterPro" id="IPR001810">
    <property type="entry name" value="F-box_dom"/>
</dbReference>
<reference evidence="3 4" key="1">
    <citation type="submission" date="2021-04" db="EMBL/GenBank/DDBJ databases">
        <authorList>
            <person name="De Guttry C."/>
            <person name="Zahm M."/>
            <person name="Klopp C."/>
            <person name="Cabau C."/>
            <person name="Louis A."/>
            <person name="Berthelot C."/>
            <person name="Parey E."/>
            <person name="Roest Crollius H."/>
            <person name="Montfort J."/>
            <person name="Robinson-Rechavi M."/>
            <person name="Bucao C."/>
            <person name="Bouchez O."/>
            <person name="Gislard M."/>
            <person name="Lluch J."/>
            <person name="Milhes M."/>
            <person name="Lampietro C."/>
            <person name="Lopez Roques C."/>
            <person name="Donnadieu C."/>
            <person name="Braasch I."/>
            <person name="Desvignes T."/>
            <person name="Postlethwait J."/>
            <person name="Bobe J."/>
            <person name="Wedekind C."/>
            <person name="Guiguen Y."/>
        </authorList>
    </citation>
    <scope>NUCLEOTIDE SEQUENCE [LARGE SCALE GENOMIC DNA]</scope>
    <source>
        <strain evidence="3">Cs_M1</strain>
        <tissue evidence="3">Blood</tissue>
    </source>
</reference>
<accession>A0AAN8Q8X1</accession>
<feature type="domain" description="F-box" evidence="2">
    <location>
        <begin position="91"/>
        <end position="137"/>
    </location>
</feature>
<dbReference type="AlphaFoldDB" id="A0AAN8Q8X1"/>
<protein>
    <recommendedName>
        <fullName evidence="2">F-box domain-containing protein</fullName>
    </recommendedName>
</protein>
<keyword evidence="4" id="KW-1185">Reference proteome</keyword>
<dbReference type="InterPro" id="IPR036047">
    <property type="entry name" value="F-box-like_dom_sf"/>
</dbReference>
<feature type="region of interest" description="Disordered" evidence="1">
    <location>
        <begin position="231"/>
        <end position="259"/>
    </location>
</feature>